<reference evidence="2" key="1">
    <citation type="journal article" date="2023" name="Proc. Natl. Acad. Sci. U.S.A.">
        <title>Genomic and structural basis for evolution of tropane alkaloid biosynthesis.</title>
        <authorList>
            <person name="Wanga Y.-J."/>
            <person name="Taina T."/>
            <person name="Yua J.-Y."/>
            <person name="Lia J."/>
            <person name="Xua B."/>
            <person name="Chenc J."/>
            <person name="D'Auriad J.C."/>
            <person name="Huanga J.-P."/>
            <person name="Huanga S.-X."/>
        </authorList>
    </citation>
    <scope>NUCLEOTIDE SEQUENCE [LARGE SCALE GENOMIC DNA]</scope>
    <source>
        <strain evidence="2">cv. KIB-2019</strain>
    </source>
</reference>
<sequence length="71" mass="7751">MCRKGAGPIYMELQKTNIGKIPANHSTLRARFQPNEDVTAVDPRDESTGVVLFIGSTLNPRAGLPTEARKN</sequence>
<dbReference type="Proteomes" id="UP001152561">
    <property type="component" value="Unassembled WGS sequence"/>
</dbReference>
<dbReference type="AlphaFoldDB" id="A0A9Q1LZ40"/>
<name>A0A9Q1LZ40_9SOLA</name>
<dbReference type="EMBL" id="JAJAGQ010000013">
    <property type="protein sequence ID" value="KAJ8545779.1"/>
    <property type="molecule type" value="Genomic_DNA"/>
</dbReference>
<evidence type="ECO:0000313" key="2">
    <source>
        <dbReference type="Proteomes" id="UP001152561"/>
    </source>
</evidence>
<gene>
    <name evidence="1" type="ORF">K7X08_018362</name>
</gene>
<organism evidence="1 2">
    <name type="scientific">Anisodus acutangulus</name>
    <dbReference type="NCBI Taxonomy" id="402998"/>
    <lineage>
        <taxon>Eukaryota</taxon>
        <taxon>Viridiplantae</taxon>
        <taxon>Streptophyta</taxon>
        <taxon>Embryophyta</taxon>
        <taxon>Tracheophyta</taxon>
        <taxon>Spermatophyta</taxon>
        <taxon>Magnoliopsida</taxon>
        <taxon>eudicotyledons</taxon>
        <taxon>Gunneridae</taxon>
        <taxon>Pentapetalae</taxon>
        <taxon>asterids</taxon>
        <taxon>lamiids</taxon>
        <taxon>Solanales</taxon>
        <taxon>Solanaceae</taxon>
        <taxon>Solanoideae</taxon>
        <taxon>Hyoscyameae</taxon>
        <taxon>Anisodus</taxon>
    </lineage>
</organism>
<keyword evidence="2" id="KW-1185">Reference proteome</keyword>
<accession>A0A9Q1LZ40</accession>
<protein>
    <submittedName>
        <fullName evidence="1">Uncharacterized protein</fullName>
    </submittedName>
</protein>
<comment type="caution">
    <text evidence="1">The sequence shown here is derived from an EMBL/GenBank/DDBJ whole genome shotgun (WGS) entry which is preliminary data.</text>
</comment>
<proteinExistence type="predicted"/>
<evidence type="ECO:0000313" key="1">
    <source>
        <dbReference type="EMBL" id="KAJ8545779.1"/>
    </source>
</evidence>